<evidence type="ECO:0000256" key="1">
    <source>
        <dbReference type="SAM" id="MobiDB-lite"/>
    </source>
</evidence>
<keyword evidence="2" id="KW-1133">Transmembrane helix</keyword>
<dbReference type="AlphaFoldDB" id="A0AAN7L1R5"/>
<evidence type="ECO:0000313" key="3">
    <source>
        <dbReference type="EMBL" id="KAK4776154.1"/>
    </source>
</evidence>
<name>A0AAN7L1R5_9MYRT</name>
<dbReference type="EMBL" id="JAXIOK010000003">
    <property type="protein sequence ID" value="KAK4776154.1"/>
    <property type="molecule type" value="Genomic_DNA"/>
</dbReference>
<dbReference type="Proteomes" id="UP001345219">
    <property type="component" value="Chromosome 18"/>
</dbReference>
<dbReference type="PANTHER" id="PTHR33564:SF8">
    <property type="entry name" value="TRANSMEMBRANE PROTEIN"/>
    <property type="match status" value="1"/>
</dbReference>
<feature type="region of interest" description="Disordered" evidence="1">
    <location>
        <begin position="59"/>
        <end position="119"/>
    </location>
</feature>
<gene>
    <name evidence="3" type="ORF">SAY87_024115</name>
</gene>
<accession>A0AAN7L1R5</accession>
<keyword evidence="4" id="KW-1185">Reference proteome</keyword>
<keyword evidence="2" id="KW-0472">Membrane</keyword>
<comment type="caution">
    <text evidence="3">The sequence shown here is derived from an EMBL/GenBank/DDBJ whole genome shotgun (WGS) entry which is preliminary data.</text>
</comment>
<feature type="transmembrane region" description="Helical" evidence="2">
    <location>
        <begin position="6"/>
        <end position="27"/>
    </location>
</feature>
<sequence length="165" mass="18706">MERSNGGVGLIAVCAVSWSVAMITLQAHRRLLSDFMKKMDSQLHEKEAYGSSRVKKVRFAEDVVEPSSNNKEYRRSRGRRNKEEGTSRSANINSPVGSAGNRRAGHKEEEEEEEDWATPTTNMLECSRADACDGSRMPMNRQALYRGIIENRMLKGPTNLPRHFY</sequence>
<keyword evidence="2" id="KW-0812">Transmembrane</keyword>
<reference evidence="3 4" key="1">
    <citation type="journal article" date="2023" name="Hortic Res">
        <title>Pangenome of water caltrop reveals structural variations and asymmetric subgenome divergence after allopolyploidization.</title>
        <authorList>
            <person name="Zhang X."/>
            <person name="Chen Y."/>
            <person name="Wang L."/>
            <person name="Yuan Y."/>
            <person name="Fang M."/>
            <person name="Shi L."/>
            <person name="Lu R."/>
            <person name="Comes H.P."/>
            <person name="Ma Y."/>
            <person name="Chen Y."/>
            <person name="Huang G."/>
            <person name="Zhou Y."/>
            <person name="Zheng Z."/>
            <person name="Qiu Y."/>
        </authorList>
    </citation>
    <scope>NUCLEOTIDE SEQUENCE [LARGE SCALE GENOMIC DNA]</scope>
    <source>
        <tissue evidence="3">Roots</tissue>
    </source>
</reference>
<feature type="compositionally biased region" description="Polar residues" evidence="1">
    <location>
        <begin position="87"/>
        <end position="96"/>
    </location>
</feature>
<feature type="compositionally biased region" description="Basic and acidic residues" evidence="1">
    <location>
        <begin position="71"/>
        <end position="86"/>
    </location>
</feature>
<dbReference type="PANTHER" id="PTHR33564">
    <property type="entry name" value="TRANSMEMBRANE PROTEIN"/>
    <property type="match status" value="1"/>
</dbReference>
<proteinExistence type="predicted"/>
<organism evidence="3 4">
    <name type="scientific">Trapa incisa</name>
    <dbReference type="NCBI Taxonomy" id="236973"/>
    <lineage>
        <taxon>Eukaryota</taxon>
        <taxon>Viridiplantae</taxon>
        <taxon>Streptophyta</taxon>
        <taxon>Embryophyta</taxon>
        <taxon>Tracheophyta</taxon>
        <taxon>Spermatophyta</taxon>
        <taxon>Magnoliopsida</taxon>
        <taxon>eudicotyledons</taxon>
        <taxon>Gunneridae</taxon>
        <taxon>Pentapetalae</taxon>
        <taxon>rosids</taxon>
        <taxon>malvids</taxon>
        <taxon>Myrtales</taxon>
        <taxon>Lythraceae</taxon>
        <taxon>Trapa</taxon>
    </lineage>
</organism>
<evidence type="ECO:0000313" key="4">
    <source>
        <dbReference type="Proteomes" id="UP001345219"/>
    </source>
</evidence>
<protein>
    <submittedName>
        <fullName evidence="3">Uncharacterized protein</fullName>
    </submittedName>
</protein>
<evidence type="ECO:0000256" key="2">
    <source>
        <dbReference type="SAM" id="Phobius"/>
    </source>
</evidence>